<dbReference type="PIRSF" id="PIRSF002583">
    <property type="entry name" value="Hsp90"/>
    <property type="match status" value="1"/>
</dbReference>
<evidence type="ECO:0000313" key="9">
    <source>
        <dbReference type="EMBL" id="QES95438.1"/>
    </source>
</evidence>
<dbReference type="CDD" id="cd16927">
    <property type="entry name" value="HATPase_Hsp90-like"/>
    <property type="match status" value="1"/>
</dbReference>
<feature type="binding site" evidence="5">
    <location>
        <position position="109"/>
    </location>
    <ligand>
        <name>ATP</name>
        <dbReference type="ChEBI" id="CHEBI:30616"/>
    </ligand>
</feature>
<dbReference type="Gene3D" id="3.30.565.10">
    <property type="entry name" value="Histidine kinase-like ATPase, C-terminal domain"/>
    <property type="match status" value="1"/>
</dbReference>
<comment type="similarity">
    <text evidence="1">Belongs to the heat shock protein 90 family.</text>
</comment>
<organism evidence="9">
    <name type="scientific">Philasterides dicentrarchi</name>
    <dbReference type="NCBI Taxonomy" id="282688"/>
    <lineage>
        <taxon>Eukaryota</taxon>
        <taxon>Sar</taxon>
        <taxon>Alveolata</taxon>
        <taxon>Ciliophora</taxon>
        <taxon>Intramacronucleata</taxon>
        <taxon>Oligohymenophorea</taxon>
        <taxon>Scuticociliatia</taxon>
        <taxon>Philasterida</taxon>
        <taxon>Philasteridae</taxon>
        <taxon>Philasterides</taxon>
    </lineage>
</organism>
<evidence type="ECO:0000256" key="3">
    <source>
        <dbReference type="ARBA" id="ARBA00022840"/>
    </source>
</evidence>
<dbReference type="GO" id="GO:0016887">
    <property type="term" value="F:ATP hydrolysis activity"/>
    <property type="evidence" value="ECO:0007669"/>
    <property type="project" value="InterPro"/>
</dbReference>
<feature type="binding site" evidence="5">
    <location>
        <begin position="143"/>
        <end position="148"/>
    </location>
    <ligand>
        <name>ATP</name>
        <dbReference type="ChEBI" id="CHEBI:30616"/>
    </ligand>
</feature>
<dbReference type="Gene3D" id="3.30.230.80">
    <property type="match status" value="1"/>
</dbReference>
<accession>A0A5J6DV64</accession>
<evidence type="ECO:0000259" key="8">
    <source>
        <dbReference type="SMART" id="SM00387"/>
    </source>
</evidence>
<dbReference type="HAMAP" id="MF_00505">
    <property type="entry name" value="HSP90"/>
    <property type="match status" value="1"/>
</dbReference>
<evidence type="ECO:0000256" key="5">
    <source>
        <dbReference type="PIRSR" id="PIRSR002583-1"/>
    </source>
</evidence>
<feature type="binding site" evidence="5">
    <location>
        <position position="62"/>
    </location>
    <ligand>
        <name>ATP</name>
        <dbReference type="ChEBI" id="CHEBI:30616"/>
    </ligand>
</feature>
<feature type="compositionally biased region" description="Acidic residues" evidence="6">
    <location>
        <begin position="417"/>
        <end position="442"/>
    </location>
</feature>
<keyword evidence="3 5" id="KW-0067">ATP-binding</keyword>
<feature type="binding site" evidence="5">
    <location>
        <position position="382"/>
    </location>
    <ligand>
        <name>ATP</name>
        <dbReference type="ChEBI" id="CHEBI:30616"/>
    </ligand>
</feature>
<dbReference type="InterPro" id="IPR001404">
    <property type="entry name" value="Hsp90_fam"/>
</dbReference>
<dbReference type="SUPFAM" id="SSF55874">
    <property type="entry name" value="ATPase domain of HSP90 chaperone/DNA topoisomerase II/histidine kinase"/>
    <property type="match status" value="1"/>
</dbReference>
<dbReference type="InterPro" id="IPR036890">
    <property type="entry name" value="HATPase_C_sf"/>
</dbReference>
<evidence type="ECO:0000256" key="7">
    <source>
        <dbReference type="SAM" id="SignalP"/>
    </source>
</evidence>
<sequence>MNKITKTIIFVFFTILAFTQGVKAEAPKEEFEFQAEVGRLMDILINSLYTHKEIFLRELISNASDAIDKIRFMAVSNPDVLNENKELEIKVEFNKEEQSISITDTGIGMTKNDLIQNLGTIAKSGTTNFMEAIKGGNLNIIGQFGVGFYSSFLVGQKVEVTSKNIDDDQYIWESSAANQFSITKDPAGNTLGRGSRVKIFLKKDSEEFSDEKKLTELIKKYSEFINFPIKLLGEKEVDKQVRDGELTEEKDGETVPKMKTIKEKVPEWKIMNDNKAIWLRDRTTITDDEYIKFYQSMSKDYDEPLNWIHFKGEGDLDFTSLLYIPKRAPHDQFENYYGASNSLKLYVRRVLINEEFEELMPRYLNFIRGVIDSDDLPINVSRESIQQLKMLKVMSRKLVRKTLDMIAKMADTSRNDSEDEEESDGETEETETEKEEQEEGTVNEEKNKKYMEFWKEFGKNIKLGIIEDSNNKEKLAKVTRWLSSRNITEYTSFQDYLKRAKPGQEQIYYIAGTNKEVIMTHPALQKLLKKGYEVLVLDDPIDEFTFQHLNEFEKKKLQNIAKGDFKFPEDSEEERKRFKKLKKMFKPLTGWWQKLMSIDLEEVRLSQRLVNDPCVVVSTEHGQSANMENISKAQAYSGQDRTNPYANSKKILEINPSHPAIKELYQRVKDEPDRETEELARVLFEGASVVSGYSLREPSDFSARFYRVFNSALGIKKDAPVEDIDIDSIEDDEDEEKVKKADEEEEDLDNQQQADEEEVQQGKPQKDDL</sequence>
<feature type="binding site" evidence="5">
    <location>
        <begin position="124"/>
        <end position="125"/>
    </location>
    <ligand>
        <name>ATP</name>
        <dbReference type="ChEBI" id="CHEBI:30616"/>
    </ligand>
</feature>
<dbReference type="NCBIfam" id="NF003555">
    <property type="entry name" value="PRK05218.1"/>
    <property type="match status" value="1"/>
</dbReference>
<feature type="chain" id="PRO_5023940872" evidence="7">
    <location>
        <begin position="25"/>
        <end position="769"/>
    </location>
</feature>
<dbReference type="SMART" id="SM00387">
    <property type="entry name" value="HATPase_c"/>
    <property type="match status" value="1"/>
</dbReference>
<dbReference type="InterPro" id="IPR003594">
    <property type="entry name" value="HATPase_dom"/>
</dbReference>
<dbReference type="PANTHER" id="PTHR11528">
    <property type="entry name" value="HEAT SHOCK PROTEIN 90 FAMILY MEMBER"/>
    <property type="match status" value="1"/>
</dbReference>
<feature type="signal peptide" evidence="7">
    <location>
        <begin position="1"/>
        <end position="24"/>
    </location>
</feature>
<keyword evidence="9" id="KW-0346">Stress response</keyword>
<dbReference type="GO" id="GO:0051082">
    <property type="term" value="F:unfolded protein binding"/>
    <property type="evidence" value="ECO:0007669"/>
    <property type="project" value="InterPro"/>
</dbReference>
<feature type="binding site" evidence="5">
    <location>
        <position position="117"/>
    </location>
    <ligand>
        <name>ATP</name>
        <dbReference type="ChEBI" id="CHEBI:30616"/>
    </ligand>
</feature>
<feature type="region of interest" description="Disordered" evidence="6">
    <location>
        <begin position="720"/>
        <end position="769"/>
    </location>
</feature>
<dbReference type="SUPFAM" id="SSF110942">
    <property type="entry name" value="HSP90 C-terminal domain"/>
    <property type="match status" value="1"/>
</dbReference>
<feature type="compositionally biased region" description="Acidic residues" evidence="6">
    <location>
        <begin position="721"/>
        <end position="735"/>
    </location>
</feature>
<evidence type="ECO:0000256" key="4">
    <source>
        <dbReference type="ARBA" id="ARBA00023186"/>
    </source>
</evidence>
<dbReference type="Pfam" id="PF00183">
    <property type="entry name" value="HSP90"/>
    <property type="match status" value="1"/>
</dbReference>
<evidence type="ECO:0000256" key="1">
    <source>
        <dbReference type="ARBA" id="ARBA00008239"/>
    </source>
</evidence>
<dbReference type="GO" id="GO:0140662">
    <property type="term" value="F:ATP-dependent protein folding chaperone"/>
    <property type="evidence" value="ECO:0007669"/>
    <property type="project" value="InterPro"/>
</dbReference>
<dbReference type="Gene3D" id="1.20.120.790">
    <property type="entry name" value="Heat shock protein 90, C-terminal domain"/>
    <property type="match status" value="1"/>
</dbReference>
<feature type="binding site" evidence="5">
    <location>
        <position position="58"/>
    </location>
    <ligand>
        <name>ATP</name>
        <dbReference type="ChEBI" id="CHEBI:30616"/>
    </ligand>
</feature>
<dbReference type="InterPro" id="IPR020568">
    <property type="entry name" value="Ribosomal_Su5_D2-typ_SF"/>
</dbReference>
<dbReference type="FunFam" id="3.30.565.10:FF:000005">
    <property type="entry name" value="Heat shock protein 90"/>
    <property type="match status" value="1"/>
</dbReference>
<feature type="region of interest" description="Disordered" evidence="6">
    <location>
        <begin position="409"/>
        <end position="445"/>
    </location>
</feature>
<dbReference type="PRINTS" id="PR00775">
    <property type="entry name" value="HEATSHOCK90"/>
</dbReference>
<dbReference type="Gene3D" id="3.40.50.11260">
    <property type="match status" value="1"/>
</dbReference>
<dbReference type="Pfam" id="PF13589">
    <property type="entry name" value="HATPase_c_3"/>
    <property type="match status" value="1"/>
</dbReference>
<evidence type="ECO:0000256" key="6">
    <source>
        <dbReference type="SAM" id="MobiDB-lite"/>
    </source>
</evidence>
<dbReference type="GO" id="GO:0005524">
    <property type="term" value="F:ATP binding"/>
    <property type="evidence" value="ECO:0007669"/>
    <property type="project" value="UniProtKB-KW"/>
</dbReference>
<reference evidence="9" key="1">
    <citation type="submission" date="2019-03" db="EMBL/GenBank/DDBJ databases">
        <authorList>
            <person name="Folgueira I."/>
            <person name="Lamas J."/>
            <person name="Leiro J."/>
        </authorList>
    </citation>
    <scope>NUCLEOTIDE SEQUENCE</scope>
    <source>
        <strain evidence="9">I1</strain>
    </source>
</reference>
<dbReference type="InterPro" id="IPR019805">
    <property type="entry name" value="Heat_shock_protein_90_CS"/>
</dbReference>
<feature type="domain" description="Histidine kinase/HSP90-like ATPase" evidence="8">
    <location>
        <begin position="51"/>
        <end position="205"/>
    </location>
</feature>
<protein>
    <submittedName>
        <fullName evidence="9">Heat shock protein HSP90</fullName>
    </submittedName>
</protein>
<feature type="compositionally biased region" description="Acidic residues" evidence="6">
    <location>
        <begin position="743"/>
        <end position="759"/>
    </location>
</feature>
<dbReference type="InterPro" id="IPR037196">
    <property type="entry name" value="HSP90_C"/>
</dbReference>
<proteinExistence type="evidence at transcript level"/>
<dbReference type="InterPro" id="IPR020575">
    <property type="entry name" value="Hsp90_N"/>
</dbReference>
<dbReference type="EMBL" id="MK601887">
    <property type="protein sequence ID" value="QES95438.1"/>
    <property type="molecule type" value="mRNA"/>
</dbReference>
<dbReference type="PROSITE" id="PS00298">
    <property type="entry name" value="HSP90"/>
    <property type="match status" value="1"/>
</dbReference>
<dbReference type="AlphaFoldDB" id="A0A5J6DV64"/>
<feature type="binding site" evidence="5">
    <location>
        <position position="104"/>
    </location>
    <ligand>
        <name>ATP</name>
        <dbReference type="ChEBI" id="CHEBI:30616"/>
    </ligand>
</feature>
<keyword evidence="4" id="KW-0143">Chaperone</keyword>
<name>A0A5J6DV64_9CILI</name>
<evidence type="ECO:0000256" key="2">
    <source>
        <dbReference type="ARBA" id="ARBA00022741"/>
    </source>
</evidence>
<dbReference type="SUPFAM" id="SSF54211">
    <property type="entry name" value="Ribosomal protein S5 domain 2-like"/>
    <property type="match status" value="1"/>
</dbReference>
<keyword evidence="2 5" id="KW-0547">Nucleotide-binding</keyword>
<feature type="binding site" evidence="5">
    <location>
        <position position="123"/>
    </location>
    <ligand>
        <name>ATP</name>
        <dbReference type="ChEBI" id="CHEBI:30616"/>
    </ligand>
</feature>
<keyword evidence="7" id="KW-0732">Signal</keyword>